<comment type="catalytic activity">
    <reaction evidence="3 4">
        <text>(R)-4'-phosphopantothenate + L-cysteine + CTP = N-[(R)-4-phosphopantothenoyl]-L-cysteine + CMP + diphosphate + H(+)</text>
        <dbReference type="Rhea" id="RHEA:19397"/>
        <dbReference type="ChEBI" id="CHEBI:10986"/>
        <dbReference type="ChEBI" id="CHEBI:15378"/>
        <dbReference type="ChEBI" id="CHEBI:33019"/>
        <dbReference type="ChEBI" id="CHEBI:35235"/>
        <dbReference type="ChEBI" id="CHEBI:37563"/>
        <dbReference type="ChEBI" id="CHEBI:59458"/>
        <dbReference type="ChEBI" id="CHEBI:60377"/>
        <dbReference type="EC" id="6.3.2.5"/>
    </reaction>
</comment>
<dbReference type="InterPro" id="IPR036551">
    <property type="entry name" value="Flavin_trans-like"/>
</dbReference>
<keyword evidence="3 4" id="KW-0436">Ligase</keyword>
<feature type="binding site" evidence="3">
    <location>
        <position position="347"/>
    </location>
    <ligand>
        <name>CTP</name>
        <dbReference type="ChEBI" id="CHEBI:37563"/>
    </ligand>
</feature>
<dbReference type="GO" id="GO:0015937">
    <property type="term" value="P:coenzyme A biosynthetic process"/>
    <property type="evidence" value="ECO:0007669"/>
    <property type="project" value="UniProtKB-UniRule"/>
</dbReference>
<organism evidence="7 8">
    <name type="scientific">Candidatus Thermofonsia Clade 1 bacterium</name>
    <dbReference type="NCBI Taxonomy" id="2364210"/>
    <lineage>
        <taxon>Bacteria</taxon>
        <taxon>Bacillati</taxon>
        <taxon>Chloroflexota</taxon>
        <taxon>Candidatus Thermofontia</taxon>
        <taxon>Candidatus Thermofonsia Clade 1</taxon>
    </lineage>
</organism>
<feature type="binding site" evidence="3">
    <location>
        <position position="333"/>
    </location>
    <ligand>
        <name>CTP</name>
        <dbReference type="ChEBI" id="CHEBI:37563"/>
    </ligand>
</feature>
<dbReference type="EC" id="4.1.1.36" evidence="3"/>
<comment type="similarity">
    <text evidence="3 4">In the N-terminal section; belongs to the HFCD (homo-oligomeric flavin containing Cys decarboxylase) superfamily.</text>
</comment>
<dbReference type="Gene3D" id="3.40.50.10300">
    <property type="entry name" value="CoaB-like"/>
    <property type="match status" value="1"/>
</dbReference>
<evidence type="ECO:0000313" key="7">
    <source>
        <dbReference type="EMBL" id="PJF36400.1"/>
    </source>
</evidence>
<comment type="pathway">
    <text evidence="3 4">Cofactor biosynthesis; coenzyme A biosynthesis; CoA from (R)-pantothenate: step 3/5.</text>
</comment>
<protein>
    <recommendedName>
        <fullName evidence="3">Coenzyme A biosynthesis bifunctional protein CoaBC</fullName>
    </recommendedName>
    <alternativeName>
        <fullName evidence="3">DNA/pantothenate metabolism flavoprotein</fullName>
    </alternativeName>
    <alternativeName>
        <fullName evidence="3">Phosphopantothenoylcysteine synthetase/decarboxylase</fullName>
        <shortName evidence="3">PPCS-PPCDC</shortName>
    </alternativeName>
    <domain>
        <recommendedName>
            <fullName evidence="3">Phosphopantothenoylcysteine decarboxylase</fullName>
            <shortName evidence="3">PPC decarboxylase</shortName>
            <shortName evidence="3">PPC-DC</shortName>
            <ecNumber evidence="3">4.1.1.36</ecNumber>
        </recommendedName>
        <alternativeName>
            <fullName evidence="3">CoaC</fullName>
        </alternativeName>
    </domain>
    <domain>
        <recommendedName>
            <fullName evidence="3">Phosphopantothenate--cysteine ligase</fullName>
            <ecNumber evidence="3">6.3.2.5</ecNumber>
        </recommendedName>
        <alternativeName>
            <fullName evidence="3">CoaB</fullName>
        </alternativeName>
        <alternativeName>
            <fullName evidence="3">Phosphopantothenoylcysteine synthetase</fullName>
            <shortName evidence="3">PPC synthetase</shortName>
            <shortName evidence="3">PPC-S</shortName>
        </alternativeName>
    </domain>
</protein>
<feature type="binding site" evidence="3">
    <location>
        <position position="351"/>
    </location>
    <ligand>
        <name>CTP</name>
        <dbReference type="ChEBI" id="CHEBI:37563"/>
    </ligand>
</feature>
<comment type="caution">
    <text evidence="7">The sequence shown here is derived from an EMBL/GenBank/DDBJ whole genome shotgun (WGS) entry which is preliminary data.</text>
</comment>
<keyword evidence="1 3" id="KW-0210">Decarboxylase</keyword>
<keyword evidence="2 3" id="KW-0456">Lyase</keyword>
<evidence type="ECO:0000256" key="4">
    <source>
        <dbReference type="RuleBase" id="RU364078"/>
    </source>
</evidence>
<dbReference type="InterPro" id="IPR003382">
    <property type="entry name" value="Flavoprotein"/>
</dbReference>
<dbReference type="EMBL" id="PGTM01000057">
    <property type="protein sequence ID" value="PJF36400.1"/>
    <property type="molecule type" value="Genomic_DNA"/>
</dbReference>
<dbReference type="Proteomes" id="UP000229681">
    <property type="component" value="Unassembled WGS sequence"/>
</dbReference>
<comment type="catalytic activity">
    <reaction evidence="3 4">
        <text>N-[(R)-4-phosphopantothenoyl]-L-cysteine + H(+) = (R)-4'-phosphopantetheine + CO2</text>
        <dbReference type="Rhea" id="RHEA:16793"/>
        <dbReference type="ChEBI" id="CHEBI:15378"/>
        <dbReference type="ChEBI" id="CHEBI:16526"/>
        <dbReference type="ChEBI" id="CHEBI:59458"/>
        <dbReference type="ChEBI" id="CHEBI:61723"/>
        <dbReference type="EC" id="4.1.1.36"/>
    </reaction>
</comment>
<comment type="pathway">
    <text evidence="3 4">Cofactor biosynthesis; coenzyme A biosynthesis; CoA from (R)-pantothenate: step 2/5.</text>
</comment>
<dbReference type="Pfam" id="PF04127">
    <property type="entry name" value="DFP"/>
    <property type="match status" value="1"/>
</dbReference>
<keyword evidence="3" id="KW-0511">Multifunctional enzyme</keyword>
<accession>A0A2M8PFS6</accession>
<dbReference type="EC" id="6.3.2.5" evidence="3"/>
<keyword evidence="3 4" id="KW-0288">FMN</keyword>
<dbReference type="SUPFAM" id="SSF102645">
    <property type="entry name" value="CoaB-like"/>
    <property type="match status" value="1"/>
</dbReference>
<evidence type="ECO:0000256" key="2">
    <source>
        <dbReference type="ARBA" id="ARBA00023239"/>
    </source>
</evidence>
<dbReference type="NCBIfam" id="TIGR00521">
    <property type="entry name" value="coaBC_dfp"/>
    <property type="match status" value="1"/>
</dbReference>
<keyword evidence="3 4" id="KW-0285">Flavoprotein</keyword>
<dbReference type="GO" id="GO:0004633">
    <property type="term" value="F:phosphopantothenoylcysteine decarboxylase activity"/>
    <property type="evidence" value="ECO:0007669"/>
    <property type="project" value="UniProtKB-UniRule"/>
</dbReference>
<dbReference type="GO" id="GO:0071513">
    <property type="term" value="C:phosphopantothenoylcysteine decarboxylase complex"/>
    <property type="evidence" value="ECO:0007669"/>
    <property type="project" value="TreeGrafter"/>
</dbReference>
<dbReference type="GO" id="GO:0004632">
    <property type="term" value="F:phosphopantothenate--cysteine ligase activity"/>
    <property type="evidence" value="ECO:0007669"/>
    <property type="project" value="UniProtKB-UniRule"/>
</dbReference>
<dbReference type="SUPFAM" id="SSF52507">
    <property type="entry name" value="Homo-oligomeric flavin-containing Cys decarboxylases, HFCD"/>
    <property type="match status" value="1"/>
</dbReference>
<evidence type="ECO:0000313" key="8">
    <source>
        <dbReference type="Proteomes" id="UP000229681"/>
    </source>
</evidence>
<evidence type="ECO:0000256" key="1">
    <source>
        <dbReference type="ARBA" id="ARBA00022793"/>
    </source>
</evidence>
<feature type="domain" description="Flavoprotein" evidence="5">
    <location>
        <begin position="7"/>
        <end position="164"/>
    </location>
</feature>
<evidence type="ECO:0000259" key="6">
    <source>
        <dbReference type="Pfam" id="PF04127"/>
    </source>
</evidence>
<dbReference type="HAMAP" id="MF_02225">
    <property type="entry name" value="CoaBC"/>
    <property type="match status" value="1"/>
</dbReference>
<dbReference type="PANTHER" id="PTHR14359:SF6">
    <property type="entry name" value="PHOSPHOPANTOTHENOYLCYSTEINE DECARBOXYLASE"/>
    <property type="match status" value="1"/>
</dbReference>
<feature type="region of interest" description="Phosphopantothenoylcysteine decarboxylase" evidence="3">
    <location>
        <begin position="1"/>
        <end position="196"/>
    </location>
</feature>
<reference evidence="7 8" key="1">
    <citation type="submission" date="2017-11" db="EMBL/GenBank/DDBJ databases">
        <title>Evolution of Phototrophy in the Chloroflexi Phylum Driven by Horizontal Gene Transfer.</title>
        <authorList>
            <person name="Ward L.M."/>
            <person name="Hemp J."/>
            <person name="Shih P.M."/>
            <person name="Mcglynn S.E."/>
            <person name="Fischer W."/>
        </authorList>
    </citation>
    <scope>NUCLEOTIDE SEQUENCE [LARGE SCALE GENOMIC DNA]</scope>
    <source>
        <strain evidence="7">JP3_13</strain>
    </source>
</reference>
<keyword evidence="3" id="KW-0479">Metal-binding</keyword>
<gene>
    <name evidence="3 7" type="primary">coaBC</name>
    <name evidence="7" type="ORF">CUN49_05670</name>
</gene>
<dbReference type="GO" id="GO:0010181">
    <property type="term" value="F:FMN binding"/>
    <property type="evidence" value="ECO:0007669"/>
    <property type="project" value="UniProtKB-UniRule"/>
</dbReference>
<comment type="similarity">
    <text evidence="3 4">In the C-terminal section; belongs to the PPC synthetase family.</text>
</comment>
<evidence type="ECO:0000259" key="5">
    <source>
        <dbReference type="Pfam" id="PF02441"/>
    </source>
</evidence>
<comment type="cofactor">
    <cofactor evidence="3">
        <name>FMN</name>
        <dbReference type="ChEBI" id="CHEBI:58210"/>
    </cofactor>
    <text evidence="3">Binds 1 FMN per subunit.</text>
</comment>
<name>A0A2M8PFS6_9CHLR</name>
<comment type="function">
    <text evidence="3">Catalyzes two sequential steps in the biosynthesis of coenzyme A. In the first step cysteine is conjugated to 4'-phosphopantothenate to form 4-phosphopantothenoylcysteine. In the second step the latter compound is decarboxylated to form 4'-phosphopantotheine.</text>
</comment>
<comment type="cofactor">
    <cofactor evidence="3">
        <name>Mg(2+)</name>
        <dbReference type="ChEBI" id="CHEBI:18420"/>
    </cofactor>
</comment>
<dbReference type="Pfam" id="PF02441">
    <property type="entry name" value="Flavoprotein"/>
    <property type="match status" value="1"/>
</dbReference>
<proteinExistence type="inferred from homology"/>
<dbReference type="InterPro" id="IPR005252">
    <property type="entry name" value="CoaBC"/>
</dbReference>
<comment type="caution">
    <text evidence="3">Lacks conserved residue(s) required for the propagation of feature annotation.</text>
</comment>
<dbReference type="GO" id="GO:0015941">
    <property type="term" value="P:pantothenate catabolic process"/>
    <property type="evidence" value="ECO:0007669"/>
    <property type="project" value="InterPro"/>
</dbReference>
<dbReference type="PANTHER" id="PTHR14359">
    <property type="entry name" value="HOMO-OLIGOMERIC FLAVIN CONTAINING CYS DECARBOXYLASE FAMILY"/>
    <property type="match status" value="1"/>
</dbReference>
<dbReference type="InterPro" id="IPR007085">
    <property type="entry name" value="DNA/pantothenate-metab_flavo_C"/>
</dbReference>
<evidence type="ECO:0000256" key="3">
    <source>
        <dbReference type="HAMAP-Rule" id="MF_02225"/>
    </source>
</evidence>
<dbReference type="UniPathway" id="UPA00241">
    <property type="reaction ID" value="UER00353"/>
</dbReference>
<feature type="binding site" evidence="3">
    <location>
        <position position="295"/>
    </location>
    <ligand>
        <name>CTP</name>
        <dbReference type="ChEBI" id="CHEBI:37563"/>
    </ligand>
</feature>
<keyword evidence="3" id="KW-0460">Magnesium</keyword>
<sequence>MSILEYKRIVLGVTGSIAAYKAADFASKLTQAGADVDVILTEAATRFVTPLTFEAVTGRAVYTDLWRTAGGESLPTHVAHVGLAEGADLILIAPATAQHIAKLAHGFADDLLCITALAAKCPILIAPAMDGSMYESAAVAANVARLRELGMEVIEPEVGRMASGMVGRGRLPEVWTLLGAVRRALGREWGALHDRHIVVTAGGTREALDPVRFITNRSSGKQGYAIAQAALDSGAHVTLIATPNELPVPYGVELVLVESAQEMLEAVLTYSAEADALIMAAAVADYRPEETAEHKLKKTGKALQLTLVPTVDILATVGERRLQTGRPHVLVGFAAETRDLLKNARSKLEKKHADYIVANDVSQPGAGFGADTNIVTILSADGSAISLPQQTKSAVAEAIIQRVAARLQTVPRRHEPDEC</sequence>
<dbReference type="InterPro" id="IPR035929">
    <property type="entry name" value="CoaB-like_sf"/>
</dbReference>
<feature type="domain" description="DNA/pantothenate metabolism flavoprotein C-terminal" evidence="6">
    <location>
        <begin position="192"/>
        <end position="405"/>
    </location>
</feature>
<feature type="region of interest" description="Phosphopantothenate--cysteine ligase" evidence="3">
    <location>
        <begin position="197"/>
        <end position="419"/>
    </location>
</feature>
<comment type="function">
    <text evidence="4">Catalyzes two steps in the biosynthesis of coenzyme A. In the first step cysteine is conjugated to 4'-phosphopantothenate to form 4-phosphopantothenoylcysteine, in the latter compound is decarboxylated to form 4'-phosphopantotheine.</text>
</comment>
<dbReference type="AlphaFoldDB" id="A0A2M8PFS6"/>
<dbReference type="Gene3D" id="3.40.50.1950">
    <property type="entry name" value="Flavin prenyltransferase-like"/>
    <property type="match status" value="1"/>
</dbReference>
<feature type="binding site" evidence="3">
    <location>
        <position position="285"/>
    </location>
    <ligand>
        <name>CTP</name>
        <dbReference type="ChEBI" id="CHEBI:37563"/>
    </ligand>
</feature>
<dbReference type="GO" id="GO:0046872">
    <property type="term" value="F:metal ion binding"/>
    <property type="evidence" value="ECO:0007669"/>
    <property type="project" value="UniProtKB-KW"/>
</dbReference>